<sequence length="142" mass="16107">MKRKKAISYFNQGYNCAQSVFSAFSDEFGINKEIARSIASGFGAGFGRLQETCGVVTGAIMVIGCKYFKRNDCPCSKEIVYQKTRDFISRFKERNGTINCLELIGVDFNTEEGMQTAKKKNLFRDKCEKYVRDACEILEEIV</sequence>
<protein>
    <recommendedName>
        <fullName evidence="2">C_GCAxxG_C_C family protein</fullName>
    </recommendedName>
</protein>
<gene>
    <name evidence="1" type="ORF">S06H3_19822</name>
</gene>
<proteinExistence type="predicted"/>
<dbReference type="InterPro" id="IPR010181">
    <property type="entry name" value="CGCAxxGCC_motif"/>
</dbReference>
<dbReference type="NCBIfam" id="TIGR01909">
    <property type="entry name" value="C_GCAxxG_C_C"/>
    <property type="match status" value="1"/>
</dbReference>
<comment type="caution">
    <text evidence="1">The sequence shown here is derived from an EMBL/GenBank/DDBJ whole genome shotgun (WGS) entry which is preliminary data.</text>
</comment>
<evidence type="ECO:0008006" key="2">
    <source>
        <dbReference type="Google" id="ProtNLM"/>
    </source>
</evidence>
<evidence type="ECO:0000313" key="1">
    <source>
        <dbReference type="EMBL" id="GAI09192.1"/>
    </source>
</evidence>
<dbReference type="Pfam" id="PF09719">
    <property type="entry name" value="C_GCAxxG_C_C"/>
    <property type="match status" value="1"/>
</dbReference>
<name>X1KQ44_9ZZZZ</name>
<dbReference type="AlphaFoldDB" id="X1KQ44"/>
<dbReference type="EMBL" id="BARV01010194">
    <property type="protein sequence ID" value="GAI09192.1"/>
    <property type="molecule type" value="Genomic_DNA"/>
</dbReference>
<accession>X1KQ44</accession>
<organism evidence="1">
    <name type="scientific">marine sediment metagenome</name>
    <dbReference type="NCBI Taxonomy" id="412755"/>
    <lineage>
        <taxon>unclassified sequences</taxon>
        <taxon>metagenomes</taxon>
        <taxon>ecological metagenomes</taxon>
    </lineage>
</organism>
<reference evidence="1" key="1">
    <citation type="journal article" date="2014" name="Front. Microbiol.">
        <title>High frequency of phylogenetically diverse reductive dehalogenase-homologous genes in deep subseafloor sedimentary metagenomes.</title>
        <authorList>
            <person name="Kawai M."/>
            <person name="Futagami T."/>
            <person name="Toyoda A."/>
            <person name="Takaki Y."/>
            <person name="Nishi S."/>
            <person name="Hori S."/>
            <person name="Arai W."/>
            <person name="Tsubouchi T."/>
            <person name="Morono Y."/>
            <person name="Uchiyama I."/>
            <person name="Ito T."/>
            <person name="Fujiyama A."/>
            <person name="Inagaki F."/>
            <person name="Takami H."/>
        </authorList>
    </citation>
    <scope>NUCLEOTIDE SEQUENCE</scope>
    <source>
        <strain evidence="1">Expedition CK06-06</strain>
    </source>
</reference>